<dbReference type="OrthoDB" id="5824787at2759"/>
<evidence type="ECO:0000313" key="1">
    <source>
        <dbReference type="EMBL" id="VDM66162.1"/>
    </source>
</evidence>
<evidence type="ECO:0008006" key="3">
    <source>
        <dbReference type="Google" id="ProtNLM"/>
    </source>
</evidence>
<accession>A0A3P7KE90</accession>
<name>A0A3P7KE90_STRVU</name>
<protein>
    <recommendedName>
        <fullName evidence="3">Endonuclease/exonuclease/phosphatase domain-containing protein</fullName>
    </recommendedName>
</protein>
<sequence>MGDFNAKIGIQEEGKHRIARFGTELRNENGNRLVKLLSTTFSWQLHLHEKRKSAVDMGITQRYDSCGDRPHSHQSKVVLTGRLVVPSSSSGSDHHVLRVKVRFTESWRRKSATVLEEGGKSYMTASDWRSS</sequence>
<proteinExistence type="predicted"/>
<dbReference type="AlphaFoldDB" id="A0A3P7KE90"/>
<reference evidence="1 2" key="1">
    <citation type="submission" date="2018-11" db="EMBL/GenBank/DDBJ databases">
        <authorList>
            <consortium name="Pathogen Informatics"/>
        </authorList>
    </citation>
    <scope>NUCLEOTIDE SEQUENCE [LARGE SCALE GENOMIC DNA]</scope>
</reference>
<keyword evidence="2" id="KW-1185">Reference proteome</keyword>
<dbReference type="Proteomes" id="UP000270094">
    <property type="component" value="Unassembled WGS sequence"/>
</dbReference>
<organism evidence="1 2">
    <name type="scientific">Strongylus vulgaris</name>
    <name type="common">Blood worm</name>
    <dbReference type="NCBI Taxonomy" id="40348"/>
    <lineage>
        <taxon>Eukaryota</taxon>
        <taxon>Metazoa</taxon>
        <taxon>Ecdysozoa</taxon>
        <taxon>Nematoda</taxon>
        <taxon>Chromadorea</taxon>
        <taxon>Rhabditida</taxon>
        <taxon>Rhabditina</taxon>
        <taxon>Rhabditomorpha</taxon>
        <taxon>Strongyloidea</taxon>
        <taxon>Strongylidae</taxon>
        <taxon>Strongylus</taxon>
    </lineage>
</organism>
<evidence type="ECO:0000313" key="2">
    <source>
        <dbReference type="Proteomes" id="UP000270094"/>
    </source>
</evidence>
<gene>
    <name evidence="1" type="ORF">SVUK_LOCUS1160</name>
</gene>
<dbReference type="EMBL" id="UYYB01002172">
    <property type="protein sequence ID" value="VDM66162.1"/>
    <property type="molecule type" value="Genomic_DNA"/>
</dbReference>